<protein>
    <submittedName>
        <fullName evidence="7">RNA polymerase sigma-70 factor</fullName>
    </submittedName>
</protein>
<dbReference type="GO" id="GO:0003677">
    <property type="term" value="F:DNA binding"/>
    <property type="evidence" value="ECO:0007669"/>
    <property type="project" value="InterPro"/>
</dbReference>
<dbReference type="NCBIfam" id="TIGR02985">
    <property type="entry name" value="Sig70_bacteroi1"/>
    <property type="match status" value="1"/>
</dbReference>
<dbReference type="InterPro" id="IPR036388">
    <property type="entry name" value="WH-like_DNA-bd_sf"/>
</dbReference>
<accession>A0A5C7AY64</accession>
<keyword evidence="3" id="KW-0731">Sigma factor</keyword>
<dbReference type="OrthoDB" id="1524077at2"/>
<dbReference type="SUPFAM" id="SSF88659">
    <property type="entry name" value="Sigma3 and sigma4 domains of RNA polymerase sigma factors"/>
    <property type="match status" value="1"/>
</dbReference>
<comment type="caution">
    <text evidence="7">The sequence shown here is derived from an EMBL/GenBank/DDBJ whole genome shotgun (WGS) entry which is preliminary data.</text>
</comment>
<evidence type="ECO:0000259" key="6">
    <source>
        <dbReference type="Pfam" id="PF08281"/>
    </source>
</evidence>
<evidence type="ECO:0000313" key="7">
    <source>
        <dbReference type="EMBL" id="TXE13746.1"/>
    </source>
</evidence>
<evidence type="ECO:0000256" key="4">
    <source>
        <dbReference type="ARBA" id="ARBA00023163"/>
    </source>
</evidence>
<dbReference type="InterPro" id="IPR039425">
    <property type="entry name" value="RNA_pol_sigma-70-like"/>
</dbReference>
<dbReference type="InterPro" id="IPR014284">
    <property type="entry name" value="RNA_pol_sigma-70_dom"/>
</dbReference>
<evidence type="ECO:0000313" key="8">
    <source>
        <dbReference type="Proteomes" id="UP000321935"/>
    </source>
</evidence>
<dbReference type="GO" id="GO:0006352">
    <property type="term" value="P:DNA-templated transcription initiation"/>
    <property type="evidence" value="ECO:0007669"/>
    <property type="project" value="InterPro"/>
</dbReference>
<evidence type="ECO:0000256" key="1">
    <source>
        <dbReference type="ARBA" id="ARBA00010641"/>
    </source>
</evidence>
<dbReference type="GO" id="GO:0016987">
    <property type="term" value="F:sigma factor activity"/>
    <property type="evidence" value="ECO:0007669"/>
    <property type="project" value="UniProtKB-KW"/>
</dbReference>
<dbReference type="SUPFAM" id="SSF88946">
    <property type="entry name" value="Sigma2 domain of RNA polymerase sigma factors"/>
    <property type="match status" value="1"/>
</dbReference>
<dbReference type="InterPro" id="IPR014327">
    <property type="entry name" value="RNA_pol_sigma70_bacteroid"/>
</dbReference>
<dbReference type="EMBL" id="VORW01000002">
    <property type="protein sequence ID" value="TXE13746.1"/>
    <property type="molecule type" value="Genomic_DNA"/>
</dbReference>
<sequence length="222" mass="25681">MTSTETNKILLNRISVNSDKTAFSELFKRYHSKLVSFATCFLPHFDEAEDMVSEVFIRLLKNHKNLKDIENFEGYLYYAVKNQCLNQLKKNKRKNSLFTPLDIQDCRTGEYTQPLEQLLTSELREKIADCVNRLPQKRRLVYKMIKDDGLSIKKTANLLDIADKTVKKHLELAVREIRIEIQQYLSNHSAVAKVIPISAKLSNLGVIVLGAWHFLRLPTNTL</sequence>
<dbReference type="Pfam" id="PF08281">
    <property type="entry name" value="Sigma70_r4_2"/>
    <property type="match status" value="1"/>
</dbReference>
<feature type="domain" description="RNA polymerase sigma-70 region 2" evidence="5">
    <location>
        <begin position="26"/>
        <end position="93"/>
    </location>
</feature>
<organism evidence="7 8">
    <name type="scientific">Algoriphagus aquimarinus</name>
    <dbReference type="NCBI Taxonomy" id="237018"/>
    <lineage>
        <taxon>Bacteria</taxon>
        <taxon>Pseudomonadati</taxon>
        <taxon>Bacteroidota</taxon>
        <taxon>Cytophagia</taxon>
        <taxon>Cytophagales</taxon>
        <taxon>Cyclobacteriaceae</taxon>
        <taxon>Algoriphagus</taxon>
    </lineage>
</organism>
<dbReference type="InterPro" id="IPR013324">
    <property type="entry name" value="RNA_pol_sigma_r3/r4-like"/>
</dbReference>
<reference evidence="7 8" key="1">
    <citation type="submission" date="2019-08" db="EMBL/GenBank/DDBJ databases">
        <title>Genomes sequence of Algoriphagus aquimarinus ACAM450.</title>
        <authorList>
            <person name="Bowman J.P."/>
        </authorList>
    </citation>
    <scope>NUCLEOTIDE SEQUENCE [LARGE SCALE GENOMIC DNA]</scope>
    <source>
        <strain evidence="7 8">ACAM 450</strain>
    </source>
</reference>
<dbReference type="InterPro" id="IPR013249">
    <property type="entry name" value="RNA_pol_sigma70_r4_t2"/>
</dbReference>
<dbReference type="InterPro" id="IPR013325">
    <property type="entry name" value="RNA_pol_sigma_r2"/>
</dbReference>
<feature type="domain" description="RNA polymerase sigma factor 70 region 4 type 2" evidence="6">
    <location>
        <begin position="125"/>
        <end position="176"/>
    </location>
</feature>
<dbReference type="Gene3D" id="1.10.1740.10">
    <property type="match status" value="1"/>
</dbReference>
<dbReference type="InterPro" id="IPR007627">
    <property type="entry name" value="RNA_pol_sigma70_r2"/>
</dbReference>
<comment type="similarity">
    <text evidence="1">Belongs to the sigma-70 factor family. ECF subfamily.</text>
</comment>
<keyword evidence="4" id="KW-0804">Transcription</keyword>
<dbReference type="AlphaFoldDB" id="A0A5C7AY64"/>
<dbReference type="PANTHER" id="PTHR43133:SF46">
    <property type="entry name" value="RNA POLYMERASE SIGMA-70 FACTOR ECF SUBFAMILY"/>
    <property type="match status" value="1"/>
</dbReference>
<gene>
    <name evidence="7" type="ORF">ESV85_07215</name>
</gene>
<keyword evidence="2" id="KW-0805">Transcription regulation</keyword>
<evidence type="ECO:0000259" key="5">
    <source>
        <dbReference type="Pfam" id="PF04542"/>
    </source>
</evidence>
<dbReference type="RefSeq" id="WP_146916110.1">
    <property type="nucleotide sequence ID" value="NZ_VORW01000002.1"/>
</dbReference>
<dbReference type="Proteomes" id="UP000321935">
    <property type="component" value="Unassembled WGS sequence"/>
</dbReference>
<dbReference type="NCBIfam" id="TIGR02937">
    <property type="entry name" value="sigma70-ECF"/>
    <property type="match status" value="1"/>
</dbReference>
<dbReference type="PANTHER" id="PTHR43133">
    <property type="entry name" value="RNA POLYMERASE ECF-TYPE SIGMA FACTO"/>
    <property type="match status" value="1"/>
</dbReference>
<evidence type="ECO:0000256" key="3">
    <source>
        <dbReference type="ARBA" id="ARBA00023082"/>
    </source>
</evidence>
<dbReference type="Pfam" id="PF04542">
    <property type="entry name" value="Sigma70_r2"/>
    <property type="match status" value="1"/>
</dbReference>
<evidence type="ECO:0000256" key="2">
    <source>
        <dbReference type="ARBA" id="ARBA00023015"/>
    </source>
</evidence>
<dbReference type="Gene3D" id="1.10.10.10">
    <property type="entry name" value="Winged helix-like DNA-binding domain superfamily/Winged helix DNA-binding domain"/>
    <property type="match status" value="1"/>
</dbReference>
<proteinExistence type="inferred from homology"/>
<name>A0A5C7AY64_9BACT</name>